<keyword evidence="1" id="KW-0472">Membrane</keyword>
<dbReference type="EMBL" id="CP011971">
    <property type="protein sequence ID" value="AMN46570.1"/>
    <property type="molecule type" value="Genomic_DNA"/>
</dbReference>
<proteinExistence type="predicted"/>
<accession>A0A127FAE6</accession>
<feature type="transmembrane region" description="Helical" evidence="1">
    <location>
        <begin position="30"/>
        <end position="52"/>
    </location>
</feature>
<dbReference type="RefSeq" id="WP_066919400.1">
    <property type="nucleotide sequence ID" value="NZ_CP011971.1"/>
</dbReference>
<dbReference type="AlphaFoldDB" id="A0A127FAE6"/>
<feature type="transmembrane region" description="Helical" evidence="1">
    <location>
        <begin position="202"/>
        <end position="220"/>
    </location>
</feature>
<dbReference type="KEGG" id="sdf:ACG33_05555"/>
<dbReference type="STRING" id="465721.ACG33_05555"/>
<dbReference type="Proteomes" id="UP000070250">
    <property type="component" value="Chromosome"/>
</dbReference>
<feature type="transmembrane region" description="Helical" evidence="1">
    <location>
        <begin position="171"/>
        <end position="190"/>
    </location>
</feature>
<dbReference type="PANTHER" id="PTHR40115">
    <property type="entry name" value="INNER MEMBRANE PROTEIN WITH PEPSY TM HELIX"/>
    <property type="match status" value="1"/>
</dbReference>
<dbReference type="PATRIC" id="fig|465721.4.peg.1183"/>
<keyword evidence="1" id="KW-1133">Transmembrane helix</keyword>
<keyword evidence="1" id="KW-0812">Transmembrane</keyword>
<gene>
    <name evidence="2" type="ORF">ACG33_05555</name>
</gene>
<keyword evidence="3" id="KW-1185">Reference proteome</keyword>
<evidence type="ECO:0000256" key="1">
    <source>
        <dbReference type="SAM" id="Phobius"/>
    </source>
</evidence>
<name>A0A127FAE6_STEDE</name>
<dbReference type="Pfam" id="PF16357">
    <property type="entry name" value="PepSY_TM_like_2"/>
    <property type="match status" value="1"/>
</dbReference>
<reference evidence="2 3" key="1">
    <citation type="submission" date="2015-06" db="EMBL/GenBank/DDBJ databases">
        <title>A Comprehensive Approach to Explore the Metabolic and Phylogenetic Diversity of Bacterial Steroid Degradation in the Environment: Testosterone as an Example.</title>
        <authorList>
            <person name="Yang F.-C."/>
            <person name="Chen Y.-L."/>
            <person name="Yu C.-P."/>
            <person name="Tang S.-L."/>
            <person name="Wang P.-H."/>
            <person name="Ismail W."/>
            <person name="Wang C.-H."/>
            <person name="Yang C.-Y."/>
            <person name="Chiang Y.-R."/>
        </authorList>
    </citation>
    <scope>NUCLEOTIDE SEQUENCE [LARGE SCALE GENOMIC DNA]</scope>
    <source>
        <strain evidence="2 3">DSM 18526</strain>
    </source>
</reference>
<organism evidence="2 3">
    <name type="scientific">Steroidobacter denitrificans</name>
    <dbReference type="NCBI Taxonomy" id="465721"/>
    <lineage>
        <taxon>Bacteria</taxon>
        <taxon>Pseudomonadati</taxon>
        <taxon>Pseudomonadota</taxon>
        <taxon>Gammaproteobacteria</taxon>
        <taxon>Steroidobacterales</taxon>
        <taxon>Steroidobacteraceae</taxon>
        <taxon>Steroidobacter</taxon>
    </lineage>
</organism>
<dbReference type="OrthoDB" id="27171at2"/>
<evidence type="ECO:0000313" key="2">
    <source>
        <dbReference type="EMBL" id="AMN46570.1"/>
    </source>
</evidence>
<protein>
    <submittedName>
        <fullName evidence="2">Membrane protein</fullName>
    </submittedName>
</protein>
<sequence length="221" mass="24528">MAESEDAGYSASSKLSYRQRTFWLKHLHRWHWISAALCLAGLLLFAITGFTLNHAAWITSTPRVTTTTLELPLELLAAARSAAADSQDPAPPLPQDLARWLGDRLEVRLAHRQVEWSAQEIYVSLPRPGGDAWLTLDLDSGEVTHELTDRGWIAYWNDLHKGRNTGGQWSLFIDVFALATLVFAATGLILLKMHAGHRPGTWPLVGLGLVVPLLIALLFIH</sequence>
<evidence type="ECO:0000313" key="3">
    <source>
        <dbReference type="Proteomes" id="UP000070250"/>
    </source>
</evidence>
<dbReference type="PANTHER" id="PTHR40115:SF1">
    <property type="entry name" value="INNER MEMBRANE PROTEIN WITH PEPSY TM HELIX"/>
    <property type="match status" value="1"/>
</dbReference>
<dbReference type="InterPro" id="IPR032307">
    <property type="entry name" value="PepSY_TM-like_2"/>
</dbReference>